<dbReference type="Gene3D" id="1.20.1270.60">
    <property type="entry name" value="Arfaptin homology (AH) domain/BAR domain"/>
    <property type="match status" value="1"/>
</dbReference>
<dbReference type="SUPFAM" id="SSF103657">
    <property type="entry name" value="BAR/IMD domain-like"/>
    <property type="match status" value="1"/>
</dbReference>
<feature type="compositionally biased region" description="Low complexity" evidence="1">
    <location>
        <begin position="310"/>
        <end position="319"/>
    </location>
</feature>
<feature type="compositionally biased region" description="Basic and acidic residues" evidence="1">
    <location>
        <begin position="357"/>
        <end position="372"/>
    </location>
</feature>
<evidence type="ECO:0000313" key="2">
    <source>
        <dbReference type="EMBL" id="PAA67263.1"/>
    </source>
</evidence>
<comment type="caution">
    <text evidence="2">The sequence shown here is derived from an EMBL/GenBank/DDBJ whole genome shotgun (WGS) entry which is preliminary data.</text>
</comment>
<dbReference type="Proteomes" id="UP000215902">
    <property type="component" value="Unassembled WGS sequence"/>
</dbReference>
<reference evidence="2 3" key="1">
    <citation type="submission" date="2017-06" db="EMBL/GenBank/DDBJ databases">
        <title>A platform for efficient transgenesis in Macrostomum lignano, a flatworm model organism for stem cell research.</title>
        <authorList>
            <person name="Berezikov E."/>
        </authorList>
    </citation>
    <scope>NUCLEOTIDE SEQUENCE [LARGE SCALE GENOMIC DNA]</scope>
    <source>
        <strain evidence="2">DV1</strain>
        <tissue evidence="2">Whole organism</tissue>
    </source>
</reference>
<protein>
    <recommendedName>
        <fullName evidence="4">BAR domain-containing protein</fullName>
    </recommendedName>
</protein>
<evidence type="ECO:0000256" key="1">
    <source>
        <dbReference type="SAM" id="MobiDB-lite"/>
    </source>
</evidence>
<dbReference type="InterPro" id="IPR027267">
    <property type="entry name" value="AH/BAR_dom_sf"/>
</dbReference>
<organism evidence="2 3">
    <name type="scientific">Macrostomum lignano</name>
    <dbReference type="NCBI Taxonomy" id="282301"/>
    <lineage>
        <taxon>Eukaryota</taxon>
        <taxon>Metazoa</taxon>
        <taxon>Spiralia</taxon>
        <taxon>Lophotrochozoa</taxon>
        <taxon>Platyhelminthes</taxon>
        <taxon>Rhabditophora</taxon>
        <taxon>Macrostomorpha</taxon>
        <taxon>Macrostomida</taxon>
        <taxon>Macrostomidae</taxon>
        <taxon>Macrostomum</taxon>
    </lineage>
</organism>
<dbReference type="EMBL" id="NIVC01001498">
    <property type="protein sequence ID" value="PAA67263.1"/>
    <property type="molecule type" value="Genomic_DNA"/>
</dbReference>
<gene>
    <name evidence="2" type="ORF">BOX15_Mlig034561g2</name>
</gene>
<accession>A0A267F0J7</accession>
<keyword evidence="3" id="KW-1185">Reference proteome</keyword>
<proteinExistence type="predicted"/>
<name>A0A267F0J7_9PLAT</name>
<sequence>MISCILSDFSSQGAVYKSCIGAGFHTGLPATSSCPPVSASNMETLRKMNFSGLSPSASSGMAETDSVMASDEKLKNLKKKMDRLYKVLRQYTESYRTFITSQQKFFSELDSLYEDNWVEKSEFRRSFEILTNIGQNGAKSLETIPIEETIVFKDQFGPYEKEIKDYIEKTKQCKSADRKVQSYQRRKNADADELRRLQNVAYEKATSVRIVQRKLQDELPKFYNSRMEFYSKLWRSVFQIQGDIAKAESETLSHMLSIVRDFDRQRGEGAYDCSTFIVSEAENFDDDDYSIEADPMEPAQAAGGSGSRAGGSLPSRLSSNNSFGGDEYAAVTPRPQKPPPMKLPKPTGQPSENVGDGDAHGDGDADGDSGSR</sequence>
<feature type="region of interest" description="Disordered" evidence="1">
    <location>
        <begin position="288"/>
        <end position="372"/>
    </location>
</feature>
<evidence type="ECO:0000313" key="3">
    <source>
        <dbReference type="Proteomes" id="UP000215902"/>
    </source>
</evidence>
<dbReference type="AlphaFoldDB" id="A0A267F0J7"/>
<evidence type="ECO:0008006" key="4">
    <source>
        <dbReference type="Google" id="ProtNLM"/>
    </source>
</evidence>